<keyword evidence="1" id="KW-0812">Transmembrane</keyword>
<reference evidence="2 3" key="1">
    <citation type="submission" date="2020-08" db="EMBL/GenBank/DDBJ databases">
        <title>Sequencing the genomes of 1000 actinobacteria strains.</title>
        <authorList>
            <person name="Klenk H.-P."/>
        </authorList>
    </citation>
    <scope>NUCLEOTIDE SEQUENCE [LARGE SCALE GENOMIC DNA]</scope>
    <source>
        <strain evidence="2 3">DSM 28967</strain>
    </source>
</reference>
<organism evidence="2 3">
    <name type="scientific">Kribbella italica</name>
    <dbReference type="NCBI Taxonomy" id="1540520"/>
    <lineage>
        <taxon>Bacteria</taxon>
        <taxon>Bacillati</taxon>
        <taxon>Actinomycetota</taxon>
        <taxon>Actinomycetes</taxon>
        <taxon>Propionibacteriales</taxon>
        <taxon>Kribbellaceae</taxon>
        <taxon>Kribbella</taxon>
    </lineage>
</organism>
<evidence type="ECO:0000313" key="3">
    <source>
        <dbReference type="Proteomes" id="UP000549971"/>
    </source>
</evidence>
<keyword evidence="3" id="KW-1185">Reference proteome</keyword>
<name>A0A7W9JDR1_9ACTN</name>
<comment type="caution">
    <text evidence="2">The sequence shown here is derived from an EMBL/GenBank/DDBJ whole genome shotgun (WGS) entry which is preliminary data.</text>
</comment>
<keyword evidence="1" id="KW-1133">Transmembrane helix</keyword>
<keyword evidence="1" id="KW-0472">Membrane</keyword>
<feature type="transmembrane region" description="Helical" evidence="1">
    <location>
        <begin position="160"/>
        <end position="178"/>
    </location>
</feature>
<dbReference type="AlphaFoldDB" id="A0A7W9JDR1"/>
<sequence length="190" mass="20959">MHAEFVISHEELGAEELKGFLRSKFRDENREAIKESALFSDGDWENAVLYATATPQYRLMCVSAQDEELQIYVEPTHGNVFDVCESIWKGVTRALRRSSPKLVSLKLNDNGNYFTAGRMTCFSLELKRRENLSPICIGIAVVVYTVVGLFTFAADQQFRFVAGAVTGVIGAVVALVLASTASKGGKLIWG</sequence>
<proteinExistence type="predicted"/>
<dbReference type="RefSeq" id="WP_184802246.1">
    <property type="nucleotide sequence ID" value="NZ_JACHMY010000001.1"/>
</dbReference>
<dbReference type="EMBL" id="JACHMY010000001">
    <property type="protein sequence ID" value="MBB5840114.1"/>
    <property type="molecule type" value="Genomic_DNA"/>
</dbReference>
<gene>
    <name evidence="2" type="ORF">HDA39_006848</name>
</gene>
<accession>A0A7W9JDR1</accession>
<feature type="transmembrane region" description="Helical" evidence="1">
    <location>
        <begin position="132"/>
        <end position="154"/>
    </location>
</feature>
<evidence type="ECO:0000256" key="1">
    <source>
        <dbReference type="SAM" id="Phobius"/>
    </source>
</evidence>
<dbReference type="Proteomes" id="UP000549971">
    <property type="component" value="Unassembled WGS sequence"/>
</dbReference>
<evidence type="ECO:0000313" key="2">
    <source>
        <dbReference type="EMBL" id="MBB5840114.1"/>
    </source>
</evidence>
<protein>
    <submittedName>
        <fullName evidence="2">Uncharacterized protein</fullName>
    </submittedName>
</protein>